<name>A0A0C9YP74_9AGAM</name>
<keyword evidence="2" id="KW-1185">Reference proteome</keyword>
<organism evidence="1 2">
    <name type="scientific">Pisolithus microcarpus 441</name>
    <dbReference type="NCBI Taxonomy" id="765257"/>
    <lineage>
        <taxon>Eukaryota</taxon>
        <taxon>Fungi</taxon>
        <taxon>Dikarya</taxon>
        <taxon>Basidiomycota</taxon>
        <taxon>Agaricomycotina</taxon>
        <taxon>Agaricomycetes</taxon>
        <taxon>Agaricomycetidae</taxon>
        <taxon>Boletales</taxon>
        <taxon>Sclerodermatineae</taxon>
        <taxon>Pisolithaceae</taxon>
        <taxon>Pisolithus</taxon>
    </lineage>
</organism>
<dbReference type="Proteomes" id="UP000054018">
    <property type="component" value="Unassembled WGS sequence"/>
</dbReference>
<feature type="non-terminal residue" evidence="1">
    <location>
        <position position="1"/>
    </location>
</feature>
<evidence type="ECO:0000313" key="1">
    <source>
        <dbReference type="EMBL" id="KIK15589.1"/>
    </source>
</evidence>
<dbReference type="HOGENOM" id="CLU_2967382_0_0_1"/>
<proteinExistence type="predicted"/>
<gene>
    <name evidence="1" type="ORF">PISMIDRAFT_114941</name>
</gene>
<reference evidence="1 2" key="1">
    <citation type="submission" date="2014-04" db="EMBL/GenBank/DDBJ databases">
        <authorList>
            <consortium name="DOE Joint Genome Institute"/>
            <person name="Kuo A."/>
            <person name="Kohler A."/>
            <person name="Costa M.D."/>
            <person name="Nagy L.G."/>
            <person name="Floudas D."/>
            <person name="Copeland A."/>
            <person name="Barry K.W."/>
            <person name="Cichocki N."/>
            <person name="Veneault-Fourrey C."/>
            <person name="LaButti K."/>
            <person name="Lindquist E.A."/>
            <person name="Lipzen A."/>
            <person name="Lundell T."/>
            <person name="Morin E."/>
            <person name="Murat C."/>
            <person name="Sun H."/>
            <person name="Tunlid A."/>
            <person name="Henrissat B."/>
            <person name="Grigoriev I.V."/>
            <person name="Hibbett D.S."/>
            <person name="Martin F."/>
            <person name="Nordberg H.P."/>
            <person name="Cantor M.N."/>
            <person name="Hua S.X."/>
        </authorList>
    </citation>
    <scope>NUCLEOTIDE SEQUENCE [LARGE SCALE GENOMIC DNA]</scope>
    <source>
        <strain evidence="1 2">441</strain>
    </source>
</reference>
<dbReference type="AlphaFoldDB" id="A0A0C9YP74"/>
<reference evidence="2" key="2">
    <citation type="submission" date="2015-01" db="EMBL/GenBank/DDBJ databases">
        <title>Evolutionary Origins and Diversification of the Mycorrhizal Mutualists.</title>
        <authorList>
            <consortium name="DOE Joint Genome Institute"/>
            <consortium name="Mycorrhizal Genomics Consortium"/>
            <person name="Kohler A."/>
            <person name="Kuo A."/>
            <person name="Nagy L.G."/>
            <person name="Floudas D."/>
            <person name="Copeland A."/>
            <person name="Barry K.W."/>
            <person name="Cichocki N."/>
            <person name="Veneault-Fourrey C."/>
            <person name="LaButti K."/>
            <person name="Lindquist E.A."/>
            <person name="Lipzen A."/>
            <person name="Lundell T."/>
            <person name="Morin E."/>
            <person name="Murat C."/>
            <person name="Riley R."/>
            <person name="Ohm R."/>
            <person name="Sun H."/>
            <person name="Tunlid A."/>
            <person name="Henrissat B."/>
            <person name="Grigoriev I.V."/>
            <person name="Hibbett D.S."/>
            <person name="Martin F."/>
        </authorList>
    </citation>
    <scope>NUCLEOTIDE SEQUENCE [LARGE SCALE GENOMIC DNA]</scope>
    <source>
        <strain evidence="2">441</strain>
    </source>
</reference>
<protein>
    <submittedName>
        <fullName evidence="1">Uncharacterized protein</fullName>
    </submittedName>
</protein>
<accession>A0A0C9YP74</accession>
<sequence length="59" mass="6865">SGSELGEVFPLDQLWSYAHIILCFGRKVDNHLTSTNCIHSSPSFFLNRYFKKDFFYTVS</sequence>
<evidence type="ECO:0000313" key="2">
    <source>
        <dbReference type="Proteomes" id="UP000054018"/>
    </source>
</evidence>
<dbReference type="EMBL" id="KN833885">
    <property type="protein sequence ID" value="KIK15589.1"/>
    <property type="molecule type" value="Genomic_DNA"/>
</dbReference>
<dbReference type="OrthoDB" id="3232986at2759"/>